<evidence type="ECO:0000313" key="4">
    <source>
        <dbReference type="Proteomes" id="UP001345013"/>
    </source>
</evidence>
<protein>
    <submittedName>
        <fullName evidence="3">Uncharacterized protein</fullName>
    </submittedName>
</protein>
<gene>
    <name evidence="3" type="ORF">LTR24_006067</name>
</gene>
<feature type="coiled-coil region" evidence="1">
    <location>
        <begin position="46"/>
        <end position="109"/>
    </location>
</feature>
<evidence type="ECO:0000256" key="2">
    <source>
        <dbReference type="SAM" id="MobiDB-lite"/>
    </source>
</evidence>
<keyword evidence="4" id="KW-1185">Reference proteome</keyword>
<evidence type="ECO:0000256" key="1">
    <source>
        <dbReference type="SAM" id="Coils"/>
    </source>
</evidence>
<proteinExistence type="predicted"/>
<feature type="compositionally biased region" description="Low complexity" evidence="2">
    <location>
        <begin position="173"/>
        <end position="187"/>
    </location>
</feature>
<feature type="region of interest" description="Disordered" evidence="2">
    <location>
        <begin position="1"/>
        <end position="42"/>
    </location>
</feature>
<feature type="region of interest" description="Disordered" evidence="2">
    <location>
        <begin position="119"/>
        <end position="141"/>
    </location>
</feature>
<evidence type="ECO:0000313" key="3">
    <source>
        <dbReference type="EMBL" id="KAK5089606.1"/>
    </source>
</evidence>
<organism evidence="3 4">
    <name type="scientific">Lithohypha guttulata</name>
    <dbReference type="NCBI Taxonomy" id="1690604"/>
    <lineage>
        <taxon>Eukaryota</taxon>
        <taxon>Fungi</taxon>
        <taxon>Dikarya</taxon>
        <taxon>Ascomycota</taxon>
        <taxon>Pezizomycotina</taxon>
        <taxon>Eurotiomycetes</taxon>
        <taxon>Chaetothyriomycetidae</taxon>
        <taxon>Chaetothyriales</taxon>
        <taxon>Trichomeriaceae</taxon>
        <taxon>Lithohypha</taxon>
    </lineage>
</organism>
<feature type="region of interest" description="Disordered" evidence="2">
    <location>
        <begin position="157"/>
        <end position="198"/>
    </location>
</feature>
<comment type="caution">
    <text evidence="3">The sequence shown here is derived from an EMBL/GenBank/DDBJ whole genome shotgun (WGS) entry which is preliminary data.</text>
</comment>
<sequence>MGVRSNRPLSEICEMREQDRATSPCKPNSKAARSPAAVVREEPPYRVGHLETLQDIEAEMQRAEHKRAVAESKKKQAMAMLEEAERLEREAANERRSACTKRIEVLEKLKAQAIEDSWESGDYDPQPLPRSSAHPSQLPPIIIDRTDDDLEMMTTRSRRASSAISPMNKTRRSSSSTASTETMSSSRCSKKAKLRGGGSDYDVLELHRRARPRTIWGGPAWG</sequence>
<reference evidence="3 4" key="1">
    <citation type="submission" date="2023-08" db="EMBL/GenBank/DDBJ databases">
        <title>Black Yeasts Isolated from many extreme environments.</title>
        <authorList>
            <person name="Coleine C."/>
            <person name="Stajich J.E."/>
            <person name="Selbmann L."/>
        </authorList>
    </citation>
    <scope>NUCLEOTIDE SEQUENCE [LARGE SCALE GENOMIC DNA]</scope>
    <source>
        <strain evidence="3 4">CCFEE 5885</strain>
    </source>
</reference>
<name>A0ABR0K8P5_9EURO</name>
<dbReference type="EMBL" id="JAVRRG010000074">
    <property type="protein sequence ID" value="KAK5089606.1"/>
    <property type="molecule type" value="Genomic_DNA"/>
</dbReference>
<accession>A0ABR0K8P5</accession>
<dbReference type="Proteomes" id="UP001345013">
    <property type="component" value="Unassembled WGS sequence"/>
</dbReference>
<keyword evidence="1" id="KW-0175">Coiled coil</keyword>